<comment type="caution">
    <text evidence="4">The sequence shown here is derived from an EMBL/GenBank/DDBJ whole genome shotgun (WGS) entry which is preliminary data.</text>
</comment>
<proteinExistence type="predicted"/>
<evidence type="ECO:0000313" key="4">
    <source>
        <dbReference type="EMBL" id="KAI1728513.1"/>
    </source>
</evidence>
<keyword evidence="2" id="KW-0732">Signal</keyword>
<evidence type="ECO:0000256" key="1">
    <source>
        <dbReference type="SAM" id="MobiDB-lite"/>
    </source>
</evidence>
<organism evidence="4 5">
    <name type="scientific">Ditylenchus destructor</name>
    <dbReference type="NCBI Taxonomy" id="166010"/>
    <lineage>
        <taxon>Eukaryota</taxon>
        <taxon>Metazoa</taxon>
        <taxon>Ecdysozoa</taxon>
        <taxon>Nematoda</taxon>
        <taxon>Chromadorea</taxon>
        <taxon>Rhabditida</taxon>
        <taxon>Tylenchina</taxon>
        <taxon>Tylenchomorpha</taxon>
        <taxon>Sphaerularioidea</taxon>
        <taxon>Anguinidae</taxon>
        <taxon>Anguininae</taxon>
        <taxon>Ditylenchus</taxon>
    </lineage>
</organism>
<dbReference type="InterPro" id="IPR003582">
    <property type="entry name" value="ShKT_dom"/>
</dbReference>
<dbReference type="SMART" id="SM00254">
    <property type="entry name" value="ShKT"/>
    <property type="match status" value="1"/>
</dbReference>
<protein>
    <recommendedName>
        <fullName evidence="3">ShKT domain-containing protein</fullName>
    </recommendedName>
</protein>
<evidence type="ECO:0000256" key="2">
    <source>
        <dbReference type="SAM" id="SignalP"/>
    </source>
</evidence>
<dbReference type="EMBL" id="JAKKPZ010000001">
    <property type="protein sequence ID" value="KAI1728513.1"/>
    <property type="molecule type" value="Genomic_DNA"/>
</dbReference>
<feature type="region of interest" description="Disordered" evidence="1">
    <location>
        <begin position="35"/>
        <end position="71"/>
    </location>
</feature>
<keyword evidence="5" id="KW-1185">Reference proteome</keyword>
<reference evidence="4" key="1">
    <citation type="submission" date="2022-01" db="EMBL/GenBank/DDBJ databases">
        <title>Genome Sequence Resource for Two Populations of Ditylenchus destructor, the Migratory Endoparasitic Phytonematode.</title>
        <authorList>
            <person name="Zhang H."/>
            <person name="Lin R."/>
            <person name="Xie B."/>
        </authorList>
    </citation>
    <scope>NUCLEOTIDE SEQUENCE</scope>
    <source>
        <strain evidence="4">BazhouSP</strain>
    </source>
</reference>
<name>A0AAD4NFN1_9BILA</name>
<accession>A0AAD4NFN1</accession>
<dbReference type="Pfam" id="PF01549">
    <property type="entry name" value="ShK"/>
    <property type="match status" value="1"/>
</dbReference>
<dbReference type="AlphaFoldDB" id="A0AAD4NFN1"/>
<evidence type="ECO:0000313" key="5">
    <source>
        <dbReference type="Proteomes" id="UP001201812"/>
    </source>
</evidence>
<feature type="chain" id="PRO_5042253020" description="ShKT domain-containing protein" evidence="2">
    <location>
        <begin position="24"/>
        <end position="152"/>
    </location>
</feature>
<feature type="domain" description="ShKT" evidence="3">
    <location>
        <begin position="71"/>
        <end position="109"/>
    </location>
</feature>
<evidence type="ECO:0000259" key="3">
    <source>
        <dbReference type="SMART" id="SM00254"/>
    </source>
</evidence>
<sequence>MKMKRTLFMSLFVTLLFVDLSYCDSSGLPMGMDASHSKSAINSEEGMSSEGMLVNSSEEGLSSNSEEEDGNCHDGRPDCERFHTAGLCDHRNFLRYMECCCQKTCDKCNVKPSSSEFNSTEDFKLMPFGADHHRFFPGSFGGFGQRIISFFS</sequence>
<feature type="signal peptide" evidence="2">
    <location>
        <begin position="1"/>
        <end position="23"/>
    </location>
</feature>
<feature type="compositionally biased region" description="Polar residues" evidence="1">
    <location>
        <begin position="37"/>
        <end position="46"/>
    </location>
</feature>
<gene>
    <name evidence="4" type="ORF">DdX_00702</name>
</gene>
<dbReference type="Proteomes" id="UP001201812">
    <property type="component" value="Unassembled WGS sequence"/>
</dbReference>